<dbReference type="FunFam" id="2.60.120.330:FF:000134">
    <property type="entry name" value="Uncharacterized protein"/>
    <property type="match status" value="1"/>
</dbReference>
<feature type="region of interest" description="Disordered" evidence="5">
    <location>
        <begin position="1"/>
        <end position="20"/>
    </location>
</feature>
<dbReference type="EMBL" id="BPVZ01000018">
    <property type="protein sequence ID" value="GKV02307.1"/>
    <property type="molecule type" value="Genomic_DNA"/>
</dbReference>
<dbReference type="InterPro" id="IPR005123">
    <property type="entry name" value="Oxoglu/Fe-dep_dioxygenase_dom"/>
</dbReference>
<evidence type="ECO:0000313" key="7">
    <source>
        <dbReference type="EMBL" id="GKV02307.1"/>
    </source>
</evidence>
<dbReference type="AlphaFoldDB" id="A0AAV5IU52"/>
<gene>
    <name evidence="7" type="ORF">SLEP1_g14761</name>
</gene>
<dbReference type="SUPFAM" id="SSF51197">
    <property type="entry name" value="Clavaminate synthase-like"/>
    <property type="match status" value="1"/>
</dbReference>
<comment type="caution">
    <text evidence="7">The sequence shown here is derived from an EMBL/GenBank/DDBJ whole genome shotgun (WGS) entry which is preliminary data.</text>
</comment>
<evidence type="ECO:0000256" key="4">
    <source>
        <dbReference type="RuleBase" id="RU003682"/>
    </source>
</evidence>
<keyword evidence="3 4" id="KW-0408">Iron</keyword>
<reference evidence="7 8" key="1">
    <citation type="journal article" date="2021" name="Commun. Biol.">
        <title>The genome of Shorea leprosula (Dipterocarpaceae) highlights the ecological relevance of drought in aseasonal tropical rainforests.</title>
        <authorList>
            <person name="Ng K.K.S."/>
            <person name="Kobayashi M.J."/>
            <person name="Fawcett J.A."/>
            <person name="Hatakeyama M."/>
            <person name="Paape T."/>
            <person name="Ng C.H."/>
            <person name="Ang C.C."/>
            <person name="Tnah L.H."/>
            <person name="Lee C.T."/>
            <person name="Nishiyama T."/>
            <person name="Sese J."/>
            <person name="O'Brien M.J."/>
            <person name="Copetti D."/>
            <person name="Mohd Noor M.I."/>
            <person name="Ong R.C."/>
            <person name="Putra M."/>
            <person name="Sireger I.Z."/>
            <person name="Indrioko S."/>
            <person name="Kosugi Y."/>
            <person name="Izuno A."/>
            <person name="Isagi Y."/>
            <person name="Lee S.L."/>
            <person name="Shimizu K.K."/>
        </authorList>
    </citation>
    <scope>NUCLEOTIDE SEQUENCE [LARGE SCALE GENOMIC DNA]</scope>
    <source>
        <strain evidence="7">214</strain>
    </source>
</reference>
<evidence type="ECO:0000259" key="6">
    <source>
        <dbReference type="PROSITE" id="PS51471"/>
    </source>
</evidence>
<keyword evidence="4" id="KW-0560">Oxidoreductase</keyword>
<protein>
    <recommendedName>
        <fullName evidence="6">Fe2OG dioxygenase domain-containing protein</fullName>
    </recommendedName>
</protein>
<organism evidence="7 8">
    <name type="scientific">Rubroshorea leprosula</name>
    <dbReference type="NCBI Taxonomy" id="152421"/>
    <lineage>
        <taxon>Eukaryota</taxon>
        <taxon>Viridiplantae</taxon>
        <taxon>Streptophyta</taxon>
        <taxon>Embryophyta</taxon>
        <taxon>Tracheophyta</taxon>
        <taxon>Spermatophyta</taxon>
        <taxon>Magnoliopsida</taxon>
        <taxon>eudicotyledons</taxon>
        <taxon>Gunneridae</taxon>
        <taxon>Pentapetalae</taxon>
        <taxon>rosids</taxon>
        <taxon>malvids</taxon>
        <taxon>Malvales</taxon>
        <taxon>Dipterocarpaceae</taxon>
        <taxon>Rubroshorea</taxon>
    </lineage>
</organism>
<dbReference type="Pfam" id="PF03171">
    <property type="entry name" value="2OG-FeII_Oxy"/>
    <property type="match status" value="1"/>
</dbReference>
<dbReference type="InterPro" id="IPR026992">
    <property type="entry name" value="DIOX_N"/>
</dbReference>
<dbReference type="Proteomes" id="UP001054252">
    <property type="component" value="Unassembled WGS sequence"/>
</dbReference>
<sequence>MAATAPFFPKTSTASITNPPKMTSVKKLAESRGLASIPPVYTFPSNPQDEASSESEETIPTIDFSLLTSSDPNQRSKMIQELGKACQEWGFFMVINHGVSEVMTKEIIDAVKEFFDLPEEEKQEFQEKHVLDPIRYGTSFNISVDKVLCWRDFLKVFVHPEFHSLNNPPGFSDTTLAYSEQVLKLTRELLRGISASLGLEDNYIDKALNLEKGLQILVANFYPPCPQPELAMGMLPHSDHGLLTILIQNEIGGLQVQHKGRWINVNVIPNSFLVNTGDHIEILSNGKYKSILHRAVVNNRAPRISIAMPLGPALNAIVRPAPKLLDNQNNPPAYIAMKYKDYLEAQQSSILDGKSSLDRVKIKMV</sequence>
<dbReference type="InterPro" id="IPR044861">
    <property type="entry name" value="IPNS-like_FE2OG_OXY"/>
</dbReference>
<dbReference type="PROSITE" id="PS51471">
    <property type="entry name" value="FE2OG_OXY"/>
    <property type="match status" value="1"/>
</dbReference>
<dbReference type="GO" id="GO:0046872">
    <property type="term" value="F:metal ion binding"/>
    <property type="evidence" value="ECO:0007669"/>
    <property type="project" value="UniProtKB-KW"/>
</dbReference>
<accession>A0AAV5IU52</accession>
<feature type="compositionally biased region" description="Polar residues" evidence="5">
    <location>
        <begin position="10"/>
        <end position="20"/>
    </location>
</feature>
<dbReference type="GO" id="GO:0016491">
    <property type="term" value="F:oxidoreductase activity"/>
    <property type="evidence" value="ECO:0007669"/>
    <property type="project" value="UniProtKB-KW"/>
</dbReference>
<dbReference type="InterPro" id="IPR027443">
    <property type="entry name" value="IPNS-like_sf"/>
</dbReference>
<comment type="similarity">
    <text evidence="1 4">Belongs to the iron/ascorbate-dependent oxidoreductase family.</text>
</comment>
<evidence type="ECO:0000313" key="8">
    <source>
        <dbReference type="Proteomes" id="UP001054252"/>
    </source>
</evidence>
<evidence type="ECO:0000256" key="5">
    <source>
        <dbReference type="SAM" id="MobiDB-lite"/>
    </source>
</evidence>
<name>A0AAV5IU52_9ROSI</name>
<proteinExistence type="inferred from homology"/>
<evidence type="ECO:0000256" key="1">
    <source>
        <dbReference type="ARBA" id="ARBA00008056"/>
    </source>
</evidence>
<evidence type="ECO:0000256" key="2">
    <source>
        <dbReference type="ARBA" id="ARBA00022723"/>
    </source>
</evidence>
<dbReference type="PANTHER" id="PTHR47991">
    <property type="entry name" value="OXOGLUTARATE/IRON-DEPENDENT DIOXYGENASE"/>
    <property type="match status" value="1"/>
</dbReference>
<dbReference type="Gene3D" id="2.60.120.330">
    <property type="entry name" value="B-lactam Antibiotic, Isopenicillin N Synthase, Chain"/>
    <property type="match status" value="1"/>
</dbReference>
<evidence type="ECO:0000256" key="3">
    <source>
        <dbReference type="ARBA" id="ARBA00023004"/>
    </source>
</evidence>
<dbReference type="InterPro" id="IPR050295">
    <property type="entry name" value="Plant_2OG-oxidoreductases"/>
</dbReference>
<keyword evidence="2 4" id="KW-0479">Metal-binding</keyword>
<dbReference type="Pfam" id="PF14226">
    <property type="entry name" value="DIOX_N"/>
    <property type="match status" value="1"/>
</dbReference>
<feature type="domain" description="Fe2OG dioxygenase" evidence="6">
    <location>
        <begin position="212"/>
        <end position="312"/>
    </location>
</feature>
<keyword evidence="8" id="KW-1185">Reference proteome</keyword>